<protein>
    <submittedName>
        <fullName evidence="1">Uncharacterized protein</fullName>
    </submittedName>
</protein>
<dbReference type="Proteomes" id="UP000293912">
    <property type="component" value="Chromosome"/>
</dbReference>
<proteinExistence type="predicted"/>
<accession>A0A4P6X1A1</accession>
<evidence type="ECO:0000313" key="2">
    <source>
        <dbReference type="Proteomes" id="UP000293912"/>
    </source>
</evidence>
<organism evidence="1 2">
    <name type="scientific">Hydrogenophaga pseudoflava</name>
    <name type="common">Pseudomonas carboxydoflava</name>
    <dbReference type="NCBI Taxonomy" id="47421"/>
    <lineage>
        <taxon>Bacteria</taxon>
        <taxon>Pseudomonadati</taxon>
        <taxon>Pseudomonadota</taxon>
        <taxon>Betaproteobacteria</taxon>
        <taxon>Burkholderiales</taxon>
        <taxon>Comamonadaceae</taxon>
        <taxon>Hydrogenophaga</taxon>
    </lineage>
</organism>
<dbReference type="KEGG" id="hpse:HPF_07135"/>
<dbReference type="EMBL" id="CP037867">
    <property type="protein sequence ID" value="QBM27451.1"/>
    <property type="molecule type" value="Genomic_DNA"/>
</dbReference>
<name>A0A4P6X1A1_HYDPS</name>
<sequence length="48" mass="5265">MKRPGVTGQAAWEASTQLLRSKPNIPLKFMMIPLLEFEAQTCFANAAG</sequence>
<gene>
    <name evidence="1" type="ORF">HPF_07135</name>
</gene>
<reference evidence="1 2" key="1">
    <citation type="submission" date="2019-03" db="EMBL/GenBank/DDBJ databases">
        <authorList>
            <person name="Sebastian G."/>
            <person name="Baumann P."/>
            <person name="Ruckert C."/>
            <person name="Kalinowski J."/>
            <person name="Nebel B."/>
            <person name="Takors R."/>
            <person name="Blombach B."/>
        </authorList>
    </citation>
    <scope>NUCLEOTIDE SEQUENCE [LARGE SCALE GENOMIC DNA]</scope>
    <source>
        <strain evidence="1 2">DSM 1084</strain>
    </source>
</reference>
<dbReference type="AlphaFoldDB" id="A0A4P6X1A1"/>
<evidence type="ECO:0000313" key="1">
    <source>
        <dbReference type="EMBL" id="QBM27451.1"/>
    </source>
</evidence>
<keyword evidence="2" id="KW-1185">Reference proteome</keyword>